<proteinExistence type="predicted"/>
<dbReference type="EMBL" id="KQ422385">
    <property type="protein sequence ID" value="KOF74954.1"/>
    <property type="molecule type" value="Genomic_DNA"/>
</dbReference>
<gene>
    <name evidence="2" type="ORF">OCBIM_22035446mg</name>
</gene>
<keyword evidence="1" id="KW-1133">Transmembrane helix</keyword>
<organism evidence="2">
    <name type="scientific">Octopus bimaculoides</name>
    <name type="common">California two-spotted octopus</name>
    <dbReference type="NCBI Taxonomy" id="37653"/>
    <lineage>
        <taxon>Eukaryota</taxon>
        <taxon>Metazoa</taxon>
        <taxon>Spiralia</taxon>
        <taxon>Lophotrochozoa</taxon>
        <taxon>Mollusca</taxon>
        <taxon>Cephalopoda</taxon>
        <taxon>Coleoidea</taxon>
        <taxon>Octopodiformes</taxon>
        <taxon>Octopoda</taxon>
        <taxon>Incirrata</taxon>
        <taxon>Octopodidae</taxon>
        <taxon>Octopus</taxon>
    </lineage>
</organism>
<protein>
    <submittedName>
        <fullName evidence="2">Uncharacterized protein</fullName>
    </submittedName>
</protein>
<reference evidence="2" key="1">
    <citation type="submission" date="2015-07" db="EMBL/GenBank/DDBJ databases">
        <title>MeaNS - Measles Nucleotide Surveillance Program.</title>
        <authorList>
            <person name="Tran T."/>
            <person name="Druce J."/>
        </authorList>
    </citation>
    <scope>NUCLEOTIDE SEQUENCE</scope>
    <source>
        <strain evidence="2">UCB-OBI-ISO-001</strain>
        <tissue evidence="2">Gonad</tissue>
    </source>
</reference>
<name>A0A0L8GDM3_OCTBM</name>
<accession>A0A0L8GDM3</accession>
<dbReference type="AlphaFoldDB" id="A0A0L8GDM3"/>
<keyword evidence="1" id="KW-0472">Membrane</keyword>
<feature type="transmembrane region" description="Helical" evidence="1">
    <location>
        <begin position="38"/>
        <end position="57"/>
    </location>
</feature>
<keyword evidence="1" id="KW-0812">Transmembrane</keyword>
<sequence>MYVYIYIITWTTGLLHKTAANHLMQSNLHVHFLKLYCYLYQWLFLCESILLAHYYLLINTVCMHYGTLSSASPPSL</sequence>
<evidence type="ECO:0000256" key="1">
    <source>
        <dbReference type="SAM" id="Phobius"/>
    </source>
</evidence>
<evidence type="ECO:0000313" key="2">
    <source>
        <dbReference type="EMBL" id="KOF74954.1"/>
    </source>
</evidence>